<dbReference type="InterPro" id="IPR038695">
    <property type="entry name" value="Saro_0823-like_sf"/>
</dbReference>
<sequence>MRPTITLALGIFLLFLATHCQRPAPPPPTELSIPFREDGQLAFVRNGDTLVTIAIEIAETDSARQRGLMGRTHLPERSGMLFIFEREEMQGFWMANTPLSLDIIFVNEDSQIVSIAKYTRPYSTETISSQFPARFVVEVPAGFADTYGVLEGDRIRWRRHEQSLIATRP</sequence>
<dbReference type="PANTHER" id="PTHR37953:SF1">
    <property type="entry name" value="UPF0127 PROTEIN MJ1496"/>
    <property type="match status" value="1"/>
</dbReference>
<feature type="chain" id="PRO_5013314183" description="DUF192 domain-containing protein" evidence="1">
    <location>
        <begin position="25"/>
        <end position="169"/>
    </location>
</feature>
<dbReference type="Gene3D" id="2.60.120.1140">
    <property type="entry name" value="Protein of unknown function DUF192"/>
    <property type="match status" value="1"/>
</dbReference>
<dbReference type="AlphaFoldDB" id="A0A1M6PVQ9"/>
<proteinExistence type="predicted"/>
<name>A0A1M6PVQ9_9BACT</name>
<keyword evidence="1" id="KW-0732">Signal</keyword>
<dbReference type="EMBL" id="FRAU01000001">
    <property type="protein sequence ID" value="SHK12011.1"/>
    <property type="molecule type" value="Genomic_DNA"/>
</dbReference>
<evidence type="ECO:0008006" key="4">
    <source>
        <dbReference type="Google" id="ProtNLM"/>
    </source>
</evidence>
<protein>
    <recommendedName>
        <fullName evidence="4">DUF192 domain-containing protein</fullName>
    </recommendedName>
</protein>
<dbReference type="PANTHER" id="PTHR37953">
    <property type="entry name" value="UPF0127 PROTEIN MJ1496"/>
    <property type="match status" value="1"/>
</dbReference>
<dbReference type="InterPro" id="IPR003795">
    <property type="entry name" value="DUF192"/>
</dbReference>
<evidence type="ECO:0000256" key="1">
    <source>
        <dbReference type="SAM" id="SignalP"/>
    </source>
</evidence>
<keyword evidence="3" id="KW-1185">Reference proteome</keyword>
<dbReference type="Pfam" id="PF02643">
    <property type="entry name" value="DUF192"/>
    <property type="match status" value="1"/>
</dbReference>
<dbReference type="RefSeq" id="WP_072714225.1">
    <property type="nucleotide sequence ID" value="NZ_FRAU01000001.1"/>
</dbReference>
<reference evidence="3" key="1">
    <citation type="submission" date="2016-11" db="EMBL/GenBank/DDBJ databases">
        <authorList>
            <person name="Varghese N."/>
            <person name="Submissions S."/>
        </authorList>
    </citation>
    <scope>NUCLEOTIDE SEQUENCE [LARGE SCALE GENOMIC DNA]</scope>
    <source>
        <strain evidence="3">DSM 22212</strain>
    </source>
</reference>
<gene>
    <name evidence="2" type="ORF">SAMN04488087_0350</name>
</gene>
<evidence type="ECO:0000313" key="2">
    <source>
        <dbReference type="EMBL" id="SHK12011.1"/>
    </source>
</evidence>
<organism evidence="2 3">
    <name type="scientific">Rhodothermus profundi</name>
    <dbReference type="NCBI Taxonomy" id="633813"/>
    <lineage>
        <taxon>Bacteria</taxon>
        <taxon>Pseudomonadati</taxon>
        <taxon>Rhodothermota</taxon>
        <taxon>Rhodothermia</taxon>
        <taxon>Rhodothermales</taxon>
        <taxon>Rhodothermaceae</taxon>
        <taxon>Rhodothermus</taxon>
    </lineage>
</organism>
<feature type="signal peptide" evidence="1">
    <location>
        <begin position="1"/>
        <end position="24"/>
    </location>
</feature>
<accession>A0A1M6PVQ9</accession>
<evidence type="ECO:0000313" key="3">
    <source>
        <dbReference type="Proteomes" id="UP000185812"/>
    </source>
</evidence>
<dbReference type="Proteomes" id="UP000185812">
    <property type="component" value="Unassembled WGS sequence"/>
</dbReference>